<evidence type="ECO:0000313" key="2">
    <source>
        <dbReference type="EMBL" id="PIK42990.1"/>
    </source>
</evidence>
<accession>A0A2G8K4Q0</accession>
<name>A0A2G8K4Q0_STIJA</name>
<reference evidence="2 3" key="1">
    <citation type="journal article" date="2017" name="PLoS Biol.">
        <title>The sea cucumber genome provides insights into morphological evolution and visceral regeneration.</title>
        <authorList>
            <person name="Zhang X."/>
            <person name="Sun L."/>
            <person name="Yuan J."/>
            <person name="Sun Y."/>
            <person name="Gao Y."/>
            <person name="Zhang L."/>
            <person name="Li S."/>
            <person name="Dai H."/>
            <person name="Hamel J.F."/>
            <person name="Liu C."/>
            <person name="Yu Y."/>
            <person name="Liu S."/>
            <person name="Lin W."/>
            <person name="Guo K."/>
            <person name="Jin S."/>
            <person name="Xu P."/>
            <person name="Storey K.B."/>
            <person name="Huan P."/>
            <person name="Zhang T."/>
            <person name="Zhou Y."/>
            <person name="Zhang J."/>
            <person name="Lin C."/>
            <person name="Li X."/>
            <person name="Xing L."/>
            <person name="Huo D."/>
            <person name="Sun M."/>
            <person name="Wang L."/>
            <person name="Mercier A."/>
            <person name="Li F."/>
            <person name="Yang H."/>
            <person name="Xiang J."/>
        </authorList>
    </citation>
    <scope>NUCLEOTIDE SEQUENCE [LARGE SCALE GENOMIC DNA]</scope>
    <source>
        <strain evidence="2">Shaxun</strain>
        <tissue evidence="2">Muscle</tissue>
    </source>
</reference>
<evidence type="ECO:0000313" key="3">
    <source>
        <dbReference type="Proteomes" id="UP000230750"/>
    </source>
</evidence>
<feature type="signal peptide" evidence="1">
    <location>
        <begin position="1"/>
        <end position="18"/>
    </location>
</feature>
<dbReference type="Proteomes" id="UP000230750">
    <property type="component" value="Unassembled WGS sequence"/>
</dbReference>
<keyword evidence="1" id="KW-0732">Signal</keyword>
<organism evidence="2 3">
    <name type="scientific">Stichopus japonicus</name>
    <name type="common">Sea cucumber</name>
    <dbReference type="NCBI Taxonomy" id="307972"/>
    <lineage>
        <taxon>Eukaryota</taxon>
        <taxon>Metazoa</taxon>
        <taxon>Echinodermata</taxon>
        <taxon>Eleutherozoa</taxon>
        <taxon>Echinozoa</taxon>
        <taxon>Holothuroidea</taxon>
        <taxon>Aspidochirotacea</taxon>
        <taxon>Aspidochirotida</taxon>
        <taxon>Stichopodidae</taxon>
        <taxon>Apostichopus</taxon>
    </lineage>
</organism>
<evidence type="ECO:0000256" key="1">
    <source>
        <dbReference type="SAM" id="SignalP"/>
    </source>
</evidence>
<gene>
    <name evidence="2" type="ORF">BSL78_20171</name>
</gene>
<protein>
    <submittedName>
        <fullName evidence="2">Uncharacterized protein</fullName>
    </submittedName>
</protein>
<dbReference type="EMBL" id="MRZV01000886">
    <property type="protein sequence ID" value="PIK42990.1"/>
    <property type="molecule type" value="Genomic_DNA"/>
</dbReference>
<proteinExistence type="predicted"/>
<dbReference type="AlphaFoldDB" id="A0A2G8K4Q0"/>
<sequence>MNLLTIIFSLALFELSLGASVTVMIPGVPVALPITENGPDDKPSSGVCVREVGLACEVPGSIMAYDGPECCYECVCEKDHTTTCCRTTALPHVKNPPHCTMYLNPDTCIYELYPKCKGDCHILGWYYTAPEDGGINNVADNDGLVTV</sequence>
<feature type="chain" id="PRO_5013896690" evidence="1">
    <location>
        <begin position="19"/>
        <end position="147"/>
    </location>
</feature>
<keyword evidence="3" id="KW-1185">Reference proteome</keyword>
<comment type="caution">
    <text evidence="2">The sequence shown here is derived from an EMBL/GenBank/DDBJ whole genome shotgun (WGS) entry which is preliminary data.</text>
</comment>